<evidence type="ECO:0000313" key="2">
    <source>
        <dbReference type="EMBL" id="GLW66753.1"/>
    </source>
</evidence>
<proteinExistence type="predicted"/>
<accession>A0A9W6UY26</accession>
<gene>
    <name evidence="2" type="ORF">Arub01_49970</name>
</gene>
<dbReference type="Proteomes" id="UP001165124">
    <property type="component" value="Unassembled WGS sequence"/>
</dbReference>
<reference evidence="2" key="1">
    <citation type="submission" date="2023-02" db="EMBL/GenBank/DDBJ databases">
        <title>Actinomadura rubrobrunea NBRC 14622.</title>
        <authorList>
            <person name="Ichikawa N."/>
            <person name="Sato H."/>
            <person name="Tonouchi N."/>
        </authorList>
    </citation>
    <scope>NUCLEOTIDE SEQUENCE</scope>
    <source>
        <strain evidence="2">NBRC 14622</strain>
    </source>
</reference>
<sequence>MHGSADMRTVGALPPGSASQGGLSRRLRLGRAGATLGPPALGRGRRGRRAGWTAEVRQVHPATPFQRGGDIPGRSPYRSPRGTRRRASRFIPEAEIMEKIMESRDAEAVR</sequence>
<dbReference type="EMBL" id="BSRZ01000017">
    <property type="protein sequence ID" value="GLW66753.1"/>
    <property type="molecule type" value="Genomic_DNA"/>
</dbReference>
<organism evidence="2 3">
    <name type="scientific">Actinomadura rubrobrunea</name>
    <dbReference type="NCBI Taxonomy" id="115335"/>
    <lineage>
        <taxon>Bacteria</taxon>
        <taxon>Bacillati</taxon>
        <taxon>Actinomycetota</taxon>
        <taxon>Actinomycetes</taxon>
        <taxon>Streptosporangiales</taxon>
        <taxon>Thermomonosporaceae</taxon>
        <taxon>Actinomadura</taxon>
    </lineage>
</organism>
<dbReference type="AlphaFoldDB" id="A0A9W6UY26"/>
<evidence type="ECO:0000313" key="3">
    <source>
        <dbReference type="Proteomes" id="UP001165124"/>
    </source>
</evidence>
<keyword evidence="3" id="KW-1185">Reference proteome</keyword>
<evidence type="ECO:0000256" key="1">
    <source>
        <dbReference type="SAM" id="MobiDB-lite"/>
    </source>
</evidence>
<protein>
    <submittedName>
        <fullName evidence="2">Uncharacterized protein</fullName>
    </submittedName>
</protein>
<comment type="caution">
    <text evidence="2">The sequence shown here is derived from an EMBL/GenBank/DDBJ whole genome shotgun (WGS) entry which is preliminary data.</text>
</comment>
<name>A0A9W6UY26_9ACTN</name>
<feature type="compositionally biased region" description="Low complexity" evidence="1">
    <location>
        <begin position="16"/>
        <end position="42"/>
    </location>
</feature>
<feature type="region of interest" description="Disordered" evidence="1">
    <location>
        <begin position="1"/>
        <end position="86"/>
    </location>
</feature>